<dbReference type="Proteomes" id="UP001190700">
    <property type="component" value="Unassembled WGS sequence"/>
</dbReference>
<comment type="caution">
    <text evidence="1">The sequence shown here is derived from an EMBL/GenBank/DDBJ whole genome shotgun (WGS) entry which is preliminary data.</text>
</comment>
<accession>A0AAE0G4J1</accession>
<name>A0AAE0G4J1_9CHLO</name>
<protein>
    <submittedName>
        <fullName evidence="1">Uncharacterized protein</fullName>
    </submittedName>
</protein>
<dbReference type="EMBL" id="LGRX02010205">
    <property type="protein sequence ID" value="KAK3270771.1"/>
    <property type="molecule type" value="Genomic_DNA"/>
</dbReference>
<organism evidence="1 2">
    <name type="scientific">Cymbomonas tetramitiformis</name>
    <dbReference type="NCBI Taxonomy" id="36881"/>
    <lineage>
        <taxon>Eukaryota</taxon>
        <taxon>Viridiplantae</taxon>
        <taxon>Chlorophyta</taxon>
        <taxon>Pyramimonadophyceae</taxon>
        <taxon>Pyramimonadales</taxon>
        <taxon>Pyramimonadaceae</taxon>
        <taxon>Cymbomonas</taxon>
    </lineage>
</organism>
<sequence length="384" mass="43722">MDSSPESPEEVASMAKYLGVNLDQGEYHLLAIAREAVIAPVLSPWQEMADENGNPYFYNPGLHAPAPPPQLMFWPAFLGCCATTDVVKRAAARTKESTRRHPLDLKFLQLVHEKRSSRAAGDSTRTWMRFKRGTEIGELYFYNFKDGSSQVAVEKELEILDLPAEECPTYDAEPPPLVEEIQEAVVQKKPQEKRRVWRPQVKHDFSVTHLTFKSWWQEDKEEADRGNNMVAGGGLKKRYLTLKFDVFEQTFQVDMNNEEAISLYNLSSLTAKGDPIECWDLHVGAKMNLLGKQTTLMQADLPTTNWLEYHRNRLQTVKDGLEKALRKYDMRHLTTAVTFQKGSSVKGGTSLRALMEQIDKLREMLAKYRPELAAKFAKKASPDP</sequence>
<evidence type="ECO:0000313" key="1">
    <source>
        <dbReference type="EMBL" id="KAK3270771.1"/>
    </source>
</evidence>
<proteinExistence type="predicted"/>
<reference evidence="1 2" key="1">
    <citation type="journal article" date="2015" name="Genome Biol. Evol.">
        <title>Comparative Genomics of a Bacterivorous Green Alga Reveals Evolutionary Causalities and Consequences of Phago-Mixotrophic Mode of Nutrition.</title>
        <authorList>
            <person name="Burns J.A."/>
            <person name="Paasch A."/>
            <person name="Narechania A."/>
            <person name="Kim E."/>
        </authorList>
    </citation>
    <scope>NUCLEOTIDE SEQUENCE [LARGE SCALE GENOMIC DNA]</scope>
    <source>
        <strain evidence="1 2">PLY_AMNH</strain>
    </source>
</reference>
<evidence type="ECO:0000313" key="2">
    <source>
        <dbReference type="Proteomes" id="UP001190700"/>
    </source>
</evidence>
<dbReference type="AlphaFoldDB" id="A0AAE0G4J1"/>
<keyword evidence="2" id="KW-1185">Reference proteome</keyword>
<gene>
    <name evidence="1" type="ORF">CYMTET_20848</name>
</gene>